<dbReference type="Gene3D" id="3.40.470.10">
    <property type="entry name" value="Uracil-DNA glycosylase-like domain"/>
    <property type="match status" value="1"/>
</dbReference>
<evidence type="ECO:0000259" key="13">
    <source>
        <dbReference type="SMART" id="SM00986"/>
    </source>
</evidence>
<keyword evidence="11" id="KW-0234">DNA repair</keyword>
<feature type="domain" description="Uracil-DNA glycosylase-like" evidence="13">
    <location>
        <begin position="30"/>
        <end position="182"/>
    </location>
</feature>
<dbReference type="Proteomes" id="UP001431572">
    <property type="component" value="Chromosome 1"/>
</dbReference>
<comment type="catalytic activity">
    <reaction evidence="1">
        <text>Hydrolyzes single-stranded DNA or mismatched double-stranded DNA and polynucleotides, releasing free uracil.</text>
        <dbReference type="EC" id="3.2.2.27"/>
    </reaction>
</comment>
<dbReference type="GO" id="GO:0004844">
    <property type="term" value="F:uracil DNA N-glycosylase activity"/>
    <property type="evidence" value="ECO:0007669"/>
    <property type="project" value="UniProtKB-EC"/>
</dbReference>
<dbReference type="EC" id="3.2.2.27" evidence="3"/>
<keyword evidence="6" id="KW-0479">Metal-binding</keyword>
<protein>
    <recommendedName>
        <fullName evidence="4">Type-4 uracil-DNA glycosylase</fullName>
        <ecNumber evidence="3">3.2.2.27</ecNumber>
    </recommendedName>
</protein>
<dbReference type="GO" id="GO:0046872">
    <property type="term" value="F:metal ion binding"/>
    <property type="evidence" value="ECO:0007669"/>
    <property type="project" value="UniProtKB-KW"/>
</dbReference>
<evidence type="ECO:0000256" key="9">
    <source>
        <dbReference type="ARBA" id="ARBA00023004"/>
    </source>
</evidence>
<evidence type="ECO:0000313" key="15">
    <source>
        <dbReference type="EMBL" id="WJW66090.1"/>
    </source>
</evidence>
<dbReference type="SMART" id="SM00987">
    <property type="entry name" value="UreE_C"/>
    <property type="match status" value="1"/>
</dbReference>
<reference evidence="14 16" key="1">
    <citation type="submission" date="2020-06" db="EMBL/GenBank/DDBJ databases">
        <title>Anoxygenic phototrophic Chloroflexota member uses a Type I reaction center.</title>
        <authorList>
            <person name="Tsuji J.M."/>
            <person name="Shaw N.A."/>
            <person name="Nagashima S."/>
            <person name="Venkiteswaran J."/>
            <person name="Schiff S.L."/>
            <person name="Hanada S."/>
            <person name="Tank M."/>
            <person name="Neufeld J.D."/>
        </authorList>
    </citation>
    <scope>NUCLEOTIDE SEQUENCE [LARGE SCALE GENOMIC DNA]</scope>
    <source>
        <strain evidence="14">L227-S17</strain>
    </source>
</reference>
<evidence type="ECO:0000313" key="16">
    <source>
        <dbReference type="Proteomes" id="UP000521676"/>
    </source>
</evidence>
<dbReference type="InterPro" id="IPR005122">
    <property type="entry name" value="Uracil-DNA_glycosylase-like"/>
</dbReference>
<dbReference type="EMBL" id="JACATZ010000001">
    <property type="protein sequence ID" value="NWJ46719.1"/>
    <property type="molecule type" value="Genomic_DNA"/>
</dbReference>
<dbReference type="PANTHER" id="PTHR33693">
    <property type="entry name" value="TYPE-5 URACIL-DNA GLYCOSYLASE"/>
    <property type="match status" value="1"/>
</dbReference>
<dbReference type="EMBL" id="CP128399">
    <property type="protein sequence ID" value="WJW66090.1"/>
    <property type="molecule type" value="Genomic_DNA"/>
</dbReference>
<evidence type="ECO:0000256" key="3">
    <source>
        <dbReference type="ARBA" id="ARBA00012030"/>
    </source>
</evidence>
<proteinExistence type="inferred from homology"/>
<evidence type="ECO:0000256" key="4">
    <source>
        <dbReference type="ARBA" id="ARBA00019403"/>
    </source>
</evidence>
<evidence type="ECO:0000256" key="1">
    <source>
        <dbReference type="ARBA" id="ARBA00001400"/>
    </source>
</evidence>
<dbReference type="RefSeq" id="WP_341467969.1">
    <property type="nucleotide sequence ID" value="NZ_CP128399.1"/>
</dbReference>
<dbReference type="GO" id="GO:0051539">
    <property type="term" value="F:4 iron, 4 sulfur cluster binding"/>
    <property type="evidence" value="ECO:0007669"/>
    <property type="project" value="UniProtKB-KW"/>
</dbReference>
<name>A0A8T7M3R4_9CHLR</name>
<evidence type="ECO:0000256" key="8">
    <source>
        <dbReference type="ARBA" id="ARBA00022801"/>
    </source>
</evidence>
<evidence type="ECO:0000256" key="7">
    <source>
        <dbReference type="ARBA" id="ARBA00022763"/>
    </source>
</evidence>
<gene>
    <name evidence="14" type="ORF">HXX08_12640</name>
    <name evidence="15" type="ORF">OZ401_001874</name>
</gene>
<evidence type="ECO:0000256" key="6">
    <source>
        <dbReference type="ARBA" id="ARBA00022723"/>
    </source>
</evidence>
<keyword evidence="9" id="KW-0408">Iron</keyword>
<keyword evidence="17" id="KW-1185">Reference proteome</keyword>
<evidence type="ECO:0000256" key="10">
    <source>
        <dbReference type="ARBA" id="ARBA00023014"/>
    </source>
</evidence>
<feature type="region of interest" description="Disordered" evidence="12">
    <location>
        <begin position="214"/>
        <end position="260"/>
    </location>
</feature>
<evidence type="ECO:0000256" key="5">
    <source>
        <dbReference type="ARBA" id="ARBA00022485"/>
    </source>
</evidence>
<dbReference type="SMART" id="SM00986">
    <property type="entry name" value="UDG"/>
    <property type="match status" value="1"/>
</dbReference>
<dbReference type="PANTHER" id="PTHR33693:SF1">
    <property type="entry name" value="TYPE-4 URACIL-DNA GLYCOSYLASE"/>
    <property type="match status" value="1"/>
</dbReference>
<evidence type="ECO:0000313" key="17">
    <source>
        <dbReference type="Proteomes" id="UP001431572"/>
    </source>
</evidence>
<dbReference type="SUPFAM" id="SSF52141">
    <property type="entry name" value="Uracil-DNA glycosylase-like"/>
    <property type="match status" value="1"/>
</dbReference>
<feature type="compositionally biased region" description="Polar residues" evidence="12">
    <location>
        <begin position="214"/>
        <end position="226"/>
    </location>
</feature>
<comment type="similarity">
    <text evidence="2">Belongs to the uracil-DNA glycosylase (UDG) superfamily. Type 4 (UDGa) family.</text>
</comment>
<organism evidence="14 16">
    <name type="scientific">Candidatus Chlorohelix allophototropha</name>
    <dbReference type="NCBI Taxonomy" id="3003348"/>
    <lineage>
        <taxon>Bacteria</taxon>
        <taxon>Bacillati</taxon>
        <taxon>Chloroflexota</taxon>
        <taxon>Chloroflexia</taxon>
        <taxon>Candidatus Chloroheliales</taxon>
        <taxon>Candidatus Chloroheliaceae</taxon>
        <taxon>Candidatus Chlorohelix</taxon>
    </lineage>
</organism>
<reference evidence="15" key="2">
    <citation type="journal article" date="2024" name="Nature">
        <title>Anoxygenic phototroph of the Chloroflexota uses a type I reaction centre.</title>
        <authorList>
            <person name="Tsuji J.M."/>
            <person name="Shaw N.A."/>
            <person name="Nagashima S."/>
            <person name="Venkiteswaran J.J."/>
            <person name="Schiff S.L."/>
            <person name="Watanabe T."/>
            <person name="Fukui M."/>
            <person name="Hanada S."/>
            <person name="Tank M."/>
            <person name="Neufeld J.D."/>
        </authorList>
    </citation>
    <scope>NUCLEOTIDE SEQUENCE</scope>
    <source>
        <strain evidence="15">L227-S17</strain>
    </source>
</reference>
<dbReference type="InterPro" id="IPR051536">
    <property type="entry name" value="UDG_Type-4/5"/>
</dbReference>
<keyword evidence="8" id="KW-0378">Hydrolase</keyword>
<accession>A0A8T7M3R4</accession>
<dbReference type="AlphaFoldDB" id="A0A8T7M3R4"/>
<dbReference type="InterPro" id="IPR005273">
    <property type="entry name" value="Ura-DNA_glyco_family4"/>
</dbReference>
<dbReference type="NCBIfam" id="TIGR00758">
    <property type="entry name" value="UDG_fam4"/>
    <property type="match status" value="1"/>
</dbReference>
<evidence type="ECO:0000313" key="14">
    <source>
        <dbReference type="EMBL" id="NWJ46719.1"/>
    </source>
</evidence>
<sequence>MSAEILAKIAEEVAECTKCPLCKGRTKTVPGEGSPEAKIMFIGEAPGYHEDIQGKPFVGQSGQLLEKMLVALGYSRQDVFIANVVKCRPPDNRDPQDSEIAACKSYLDRQIAALNPRLIVTLGRFSMRRWFPNERISQIHGKPKEDNGRIVMPMFHPAAALRDRDRTYKMFREDAYTIPDLLKRAEELALTELWGQTYTPVEEATPEISVQIAEQRSELTPPSVNTEPVVDIPKEEKAPKAAKTRKKKQDEPPAEQLTLF</sequence>
<dbReference type="Pfam" id="PF03167">
    <property type="entry name" value="UDG"/>
    <property type="match status" value="1"/>
</dbReference>
<evidence type="ECO:0000256" key="12">
    <source>
        <dbReference type="SAM" id="MobiDB-lite"/>
    </source>
</evidence>
<keyword evidence="5" id="KW-0004">4Fe-4S</keyword>
<keyword evidence="7" id="KW-0227">DNA damage</keyword>
<keyword evidence="10" id="KW-0411">Iron-sulfur</keyword>
<evidence type="ECO:0000256" key="11">
    <source>
        <dbReference type="ARBA" id="ARBA00023204"/>
    </source>
</evidence>
<dbReference type="InterPro" id="IPR036895">
    <property type="entry name" value="Uracil-DNA_glycosylase-like_sf"/>
</dbReference>
<dbReference type="CDD" id="cd10030">
    <property type="entry name" value="UDG-F4_TTUDGA_SPO1dp_like"/>
    <property type="match status" value="1"/>
</dbReference>
<evidence type="ECO:0000256" key="2">
    <source>
        <dbReference type="ARBA" id="ARBA00006521"/>
    </source>
</evidence>
<dbReference type="GO" id="GO:0006281">
    <property type="term" value="P:DNA repair"/>
    <property type="evidence" value="ECO:0007669"/>
    <property type="project" value="UniProtKB-KW"/>
</dbReference>
<dbReference type="Proteomes" id="UP000521676">
    <property type="component" value="Unassembled WGS sequence"/>
</dbReference>